<proteinExistence type="predicted"/>
<dbReference type="OrthoDB" id="10255522at2759"/>
<comment type="caution">
    <text evidence="1">The sequence shown here is derived from an EMBL/GenBank/DDBJ whole genome shotgun (WGS) entry which is preliminary data.</text>
</comment>
<gene>
    <name evidence="1" type="ORF">NPIL_647101</name>
</gene>
<keyword evidence="2" id="KW-1185">Reference proteome</keyword>
<evidence type="ECO:0000313" key="1">
    <source>
        <dbReference type="EMBL" id="GFS37927.1"/>
    </source>
</evidence>
<sequence length="109" mass="13037">MGNVCRGGKITYMLSPKQQHIMNEIKEMRYVMKMEQEVQWKCKVAEVTAERDVVKMERDMLKTKEIEWEMKRDELKTDRDVIKTKRDGLLAEIARLKRTLMMIVTNILM</sequence>
<protein>
    <submittedName>
        <fullName evidence="1">Uncharacterized protein</fullName>
    </submittedName>
</protein>
<evidence type="ECO:0000313" key="2">
    <source>
        <dbReference type="Proteomes" id="UP000887013"/>
    </source>
</evidence>
<name>A0A8X6KBP2_NEPPI</name>
<dbReference type="AlphaFoldDB" id="A0A8X6KBP2"/>
<organism evidence="1 2">
    <name type="scientific">Nephila pilipes</name>
    <name type="common">Giant wood spider</name>
    <name type="synonym">Nephila maculata</name>
    <dbReference type="NCBI Taxonomy" id="299642"/>
    <lineage>
        <taxon>Eukaryota</taxon>
        <taxon>Metazoa</taxon>
        <taxon>Ecdysozoa</taxon>
        <taxon>Arthropoda</taxon>
        <taxon>Chelicerata</taxon>
        <taxon>Arachnida</taxon>
        <taxon>Araneae</taxon>
        <taxon>Araneomorphae</taxon>
        <taxon>Entelegynae</taxon>
        <taxon>Araneoidea</taxon>
        <taxon>Nephilidae</taxon>
        <taxon>Nephila</taxon>
    </lineage>
</organism>
<reference evidence="1" key="1">
    <citation type="submission" date="2020-08" db="EMBL/GenBank/DDBJ databases">
        <title>Multicomponent nature underlies the extraordinary mechanical properties of spider dragline silk.</title>
        <authorList>
            <person name="Kono N."/>
            <person name="Nakamura H."/>
            <person name="Mori M."/>
            <person name="Yoshida Y."/>
            <person name="Ohtoshi R."/>
            <person name="Malay A.D."/>
            <person name="Moran D.A.P."/>
            <person name="Tomita M."/>
            <person name="Numata K."/>
            <person name="Arakawa K."/>
        </authorList>
    </citation>
    <scope>NUCLEOTIDE SEQUENCE</scope>
</reference>
<dbReference type="EMBL" id="BMAW01043172">
    <property type="protein sequence ID" value="GFS37927.1"/>
    <property type="molecule type" value="Genomic_DNA"/>
</dbReference>
<dbReference type="Proteomes" id="UP000887013">
    <property type="component" value="Unassembled WGS sequence"/>
</dbReference>
<accession>A0A8X6KBP2</accession>